<dbReference type="Proteomes" id="UP000323930">
    <property type="component" value="Unassembled WGS sequence"/>
</dbReference>
<dbReference type="OrthoDB" id="1121874at2"/>
<comment type="caution">
    <text evidence="1">The sequence shown here is derived from an EMBL/GenBank/DDBJ whole genome shotgun (WGS) entry which is preliminary data.</text>
</comment>
<gene>
    <name evidence="1" type="ORF">FUA24_12580</name>
</gene>
<reference evidence="1 2" key="1">
    <citation type="submission" date="2019-08" db="EMBL/GenBank/DDBJ databases">
        <title>Seonamhaeicola sediminis sp. nov., isolated from marine sediment.</title>
        <authorList>
            <person name="Cao W.R."/>
        </authorList>
    </citation>
    <scope>NUCLEOTIDE SEQUENCE [LARGE SCALE GENOMIC DNA]</scope>
    <source>
        <strain evidence="1 2">B011</strain>
    </source>
</reference>
<dbReference type="EMBL" id="VSDQ01000679">
    <property type="protein sequence ID" value="TYA74168.1"/>
    <property type="molecule type" value="Genomic_DNA"/>
</dbReference>
<dbReference type="AlphaFoldDB" id="A0A5D0HSA9"/>
<name>A0A5D0HSA9_9FLAO</name>
<accession>A0A5D0HSA9</accession>
<evidence type="ECO:0000313" key="1">
    <source>
        <dbReference type="EMBL" id="TYA74168.1"/>
    </source>
</evidence>
<dbReference type="RefSeq" id="WP_148542817.1">
    <property type="nucleotide sequence ID" value="NZ_VSDQ01000679.1"/>
</dbReference>
<protein>
    <submittedName>
        <fullName evidence="1">Uncharacterized protein</fullName>
    </submittedName>
</protein>
<evidence type="ECO:0000313" key="2">
    <source>
        <dbReference type="Proteomes" id="UP000323930"/>
    </source>
</evidence>
<sequence>MKNLTLVLCFCFAILISCKAEKDSLNLAKVYYDVLNTKTFSKIPSLIGDSIVTKELSYTKVFSQEDYIELLKWDSVFNSEYEILKIEKEQDYIKAQVSQKDRRILFLNETPIVTNQILRFKNSKISNVEIVEYIVFNDSIFSNNRTKLLNWVESNHPELNGFIFDQTKLGAIKYVKAIDLYLQSNK</sequence>
<dbReference type="PROSITE" id="PS51257">
    <property type="entry name" value="PROKAR_LIPOPROTEIN"/>
    <property type="match status" value="1"/>
</dbReference>
<proteinExistence type="predicted"/>
<organism evidence="1 2">
    <name type="scientific">Seonamhaeicola marinus</name>
    <dbReference type="NCBI Taxonomy" id="1912246"/>
    <lineage>
        <taxon>Bacteria</taxon>
        <taxon>Pseudomonadati</taxon>
        <taxon>Bacteroidota</taxon>
        <taxon>Flavobacteriia</taxon>
        <taxon>Flavobacteriales</taxon>
        <taxon>Flavobacteriaceae</taxon>
    </lineage>
</organism>
<keyword evidence="2" id="KW-1185">Reference proteome</keyword>